<gene>
    <name evidence="1" type="ORF">BAE44_0026256</name>
</gene>
<dbReference type="Pfam" id="PF06533">
    <property type="entry name" value="DUF1110"/>
    <property type="match status" value="1"/>
</dbReference>
<comment type="caution">
    <text evidence="1">The sequence shown here is derived from an EMBL/GenBank/DDBJ whole genome shotgun (WGS) entry which is preliminary data.</text>
</comment>
<reference evidence="1 2" key="1">
    <citation type="submission" date="2016-09" db="EMBL/GenBank/DDBJ databases">
        <title>The draft genome of Dichanthelium oligosanthes: A C3 panicoid grass species.</title>
        <authorList>
            <person name="Studer A.J."/>
            <person name="Schnable J.C."/>
            <person name="Brutnell T.P."/>
        </authorList>
    </citation>
    <scope>NUCLEOTIDE SEQUENCE [LARGE SCALE GENOMIC DNA]</scope>
    <source>
        <strain evidence="2">cv. Kellogg 1175</strain>
        <tissue evidence="1">Leaf</tissue>
    </source>
</reference>
<organism evidence="1 2">
    <name type="scientific">Dichanthelium oligosanthes</name>
    <dbReference type="NCBI Taxonomy" id="888268"/>
    <lineage>
        <taxon>Eukaryota</taxon>
        <taxon>Viridiplantae</taxon>
        <taxon>Streptophyta</taxon>
        <taxon>Embryophyta</taxon>
        <taxon>Tracheophyta</taxon>
        <taxon>Spermatophyta</taxon>
        <taxon>Magnoliopsida</taxon>
        <taxon>Liliopsida</taxon>
        <taxon>Poales</taxon>
        <taxon>Poaceae</taxon>
        <taxon>PACMAD clade</taxon>
        <taxon>Panicoideae</taxon>
        <taxon>Panicodae</taxon>
        <taxon>Paniceae</taxon>
        <taxon>Dichantheliinae</taxon>
        <taxon>Dichanthelium</taxon>
    </lineage>
</organism>
<dbReference type="PANTHER" id="PTHR35356:SF3">
    <property type="entry name" value="OS01G0156300 PROTEIN"/>
    <property type="match status" value="1"/>
</dbReference>
<evidence type="ECO:0000313" key="2">
    <source>
        <dbReference type="Proteomes" id="UP000095767"/>
    </source>
</evidence>
<dbReference type="PANTHER" id="PTHR35356">
    <property type="entry name" value="OS01G0156300 PROTEIN-RELATED"/>
    <property type="match status" value="1"/>
</dbReference>
<sequence length="209" mass="22104">MAARWKVMFQLRTVEVAVRCVRARGVLADAAERLASPMHGTDAQDVRAQHELVRSLLTGVFDVLALAASSMKAAELFALYGAASANPMLLVLSIQHIPDGNHPVRLALGLLHRAPGLTPRRRASTWRAVAAATCGRPTTCSTRLSLAWMACSTLSASSPAPASRPRWLSGSREGERGACYHRPLVGELGGANKKRSPSSVGLAVCSTAG</sequence>
<evidence type="ECO:0000313" key="1">
    <source>
        <dbReference type="EMBL" id="OEL12721.1"/>
    </source>
</evidence>
<keyword evidence="2" id="KW-1185">Reference proteome</keyword>
<accession>A0A1E5UIN0</accession>
<dbReference type="Proteomes" id="UP000095767">
    <property type="component" value="Unassembled WGS sequence"/>
</dbReference>
<dbReference type="EMBL" id="LWDX02076058">
    <property type="protein sequence ID" value="OEL12721.1"/>
    <property type="molecule type" value="Genomic_DNA"/>
</dbReference>
<dbReference type="AlphaFoldDB" id="A0A1E5UIN0"/>
<name>A0A1E5UIN0_9POAL</name>
<protein>
    <submittedName>
        <fullName evidence="1">Uncharacterized protein</fullName>
    </submittedName>
</protein>
<proteinExistence type="predicted"/>
<dbReference type="InterPro" id="IPR010535">
    <property type="entry name" value="DUF1110"/>
</dbReference>